<evidence type="ECO:0000256" key="4">
    <source>
        <dbReference type="ARBA" id="ARBA00022801"/>
    </source>
</evidence>
<evidence type="ECO:0000256" key="2">
    <source>
        <dbReference type="ARBA" id="ARBA00022670"/>
    </source>
</evidence>
<dbReference type="Gene3D" id="3.40.50.200">
    <property type="entry name" value="Peptidase S8/S53 domain"/>
    <property type="match status" value="1"/>
</dbReference>
<protein>
    <submittedName>
        <fullName evidence="11">Serine protease</fullName>
    </submittedName>
</protein>
<accession>A0A426FQN7</accession>
<name>A0A426FQN7_9BURK</name>
<organism evidence="11 12">
    <name type="scientific">Lautropia dentalis</name>
    <dbReference type="NCBI Taxonomy" id="2490857"/>
    <lineage>
        <taxon>Bacteria</taxon>
        <taxon>Pseudomonadati</taxon>
        <taxon>Pseudomonadota</taxon>
        <taxon>Betaproteobacteria</taxon>
        <taxon>Burkholderiales</taxon>
        <taxon>Burkholderiaceae</taxon>
        <taxon>Lautropia</taxon>
    </lineage>
</organism>
<evidence type="ECO:0000259" key="10">
    <source>
        <dbReference type="PROSITE" id="PS51829"/>
    </source>
</evidence>
<keyword evidence="2 8" id="KW-0645">Protease</keyword>
<feature type="signal peptide" evidence="9">
    <location>
        <begin position="1"/>
        <end position="31"/>
    </location>
</feature>
<dbReference type="GO" id="GO:0005737">
    <property type="term" value="C:cytoplasm"/>
    <property type="evidence" value="ECO:0007669"/>
    <property type="project" value="UniProtKB-ARBA"/>
</dbReference>
<evidence type="ECO:0000313" key="11">
    <source>
        <dbReference type="EMBL" id="RRN44977.1"/>
    </source>
</evidence>
<evidence type="ECO:0000256" key="5">
    <source>
        <dbReference type="ARBA" id="ARBA00022825"/>
    </source>
</evidence>
<keyword evidence="3 9" id="KW-0732">Signal</keyword>
<feature type="domain" description="P/Homo B" evidence="10">
    <location>
        <begin position="440"/>
        <end position="590"/>
    </location>
</feature>
<evidence type="ECO:0000256" key="1">
    <source>
        <dbReference type="ARBA" id="ARBA00005325"/>
    </source>
</evidence>
<keyword evidence="6" id="KW-0106">Calcium</keyword>
<dbReference type="SUPFAM" id="SSF49785">
    <property type="entry name" value="Galactose-binding domain-like"/>
    <property type="match status" value="1"/>
</dbReference>
<dbReference type="Proteomes" id="UP000270261">
    <property type="component" value="Unassembled WGS sequence"/>
</dbReference>
<proteinExistence type="inferred from homology"/>
<dbReference type="PANTHER" id="PTHR42884">
    <property type="entry name" value="PROPROTEIN CONVERTASE SUBTILISIN/KEXIN-RELATED"/>
    <property type="match status" value="1"/>
</dbReference>
<feature type="active site" description="Charge relay system" evidence="7 8">
    <location>
        <position position="342"/>
    </location>
</feature>
<keyword evidence="4 8" id="KW-0378">Hydrolase</keyword>
<sequence>MNASSLPLLTRRTVPLLLTALLAACSGSGGNGDDGGSSSNTPRQGTLLNGSSCSLKYYAQAAASQGSGNDPLFPSQWYLQNTGSLTGYSGMRAAEDLDVTQVWNSLGARGEGIRVAVVDDGLEVTHDDLAPNVVEGASYNYISDGSWKRGSPWPMPCDAGQSHGTNVAGVIGARDSNGIGVRGVAPRTSLVGYNALQSGNSADALDAMVRDQDKNHIYNNSWGASDDGLFNAPTDGATHAKTIRNGLDNGRNKLGSIFTFAAGNGGEYGDYSVLDGNASVLGALPVCATDASGKRAVYSEPGPNLLVCAPSSGSGQKTASNLPSVSTTGLQNAYSDEFSGTSAATPMISGVVALMLQANPNLSWRDVRLILAKTARQVNSSSAGWTSYEGYHFNHEYGFGVADAAAAVAQARTWQSVGGSQTMKQCGPYNVTANTGIPEVNPVTDSQLANPFQNPASLNQPVTDGITSSVSPSTCTLNHIEHIDVTVTATNAAGTGDHPNPGDLQMTLTSPSGQTSTLTVPHQCYYVTNSTRTPVNACSGLKNFTFGLSRHMEEPVVATSGSSTWTLGVADRRAGNTGRLGNWSITFYGR</sequence>
<dbReference type="AlphaFoldDB" id="A0A426FQN7"/>
<dbReference type="InterPro" id="IPR000209">
    <property type="entry name" value="Peptidase_S8/S53_dom"/>
</dbReference>
<dbReference type="InterPro" id="IPR034182">
    <property type="entry name" value="Kexin/furin"/>
</dbReference>
<dbReference type="GO" id="GO:0016485">
    <property type="term" value="P:protein processing"/>
    <property type="evidence" value="ECO:0007669"/>
    <property type="project" value="TreeGrafter"/>
</dbReference>
<dbReference type="Pfam" id="PF01483">
    <property type="entry name" value="P_proprotein"/>
    <property type="match status" value="1"/>
</dbReference>
<dbReference type="PROSITE" id="PS00137">
    <property type="entry name" value="SUBTILASE_HIS"/>
    <property type="match status" value="1"/>
</dbReference>
<dbReference type="SUPFAM" id="SSF52743">
    <property type="entry name" value="Subtilisin-like"/>
    <property type="match status" value="1"/>
</dbReference>
<keyword evidence="12" id="KW-1185">Reference proteome</keyword>
<dbReference type="InterPro" id="IPR022398">
    <property type="entry name" value="Peptidase_S8_His-AS"/>
</dbReference>
<dbReference type="PRINTS" id="PR00723">
    <property type="entry name" value="SUBTILISIN"/>
</dbReference>
<feature type="chain" id="PRO_5019257757" evidence="9">
    <location>
        <begin position="32"/>
        <end position="590"/>
    </location>
</feature>
<comment type="caution">
    <text evidence="11">The sequence shown here is derived from an EMBL/GenBank/DDBJ whole genome shotgun (WGS) entry which is preliminary data.</text>
</comment>
<dbReference type="OrthoDB" id="1676884at2"/>
<dbReference type="InterPro" id="IPR023828">
    <property type="entry name" value="Peptidase_S8_Ser-AS"/>
</dbReference>
<dbReference type="PROSITE" id="PS00138">
    <property type="entry name" value="SUBTILASE_SER"/>
    <property type="match status" value="1"/>
</dbReference>
<dbReference type="GO" id="GO:0016020">
    <property type="term" value="C:membrane"/>
    <property type="evidence" value="ECO:0007669"/>
    <property type="project" value="TreeGrafter"/>
</dbReference>
<dbReference type="InterPro" id="IPR002884">
    <property type="entry name" value="P_dom"/>
</dbReference>
<dbReference type="EMBL" id="RRUE01000001">
    <property type="protein sequence ID" value="RRN44977.1"/>
    <property type="molecule type" value="Genomic_DNA"/>
</dbReference>
<keyword evidence="5 8" id="KW-0720">Serine protease</keyword>
<dbReference type="Pfam" id="PF00082">
    <property type="entry name" value="Peptidase_S8"/>
    <property type="match status" value="1"/>
</dbReference>
<evidence type="ECO:0000256" key="7">
    <source>
        <dbReference type="PIRSR" id="PIRSR615500-1"/>
    </source>
</evidence>
<dbReference type="InterPro" id="IPR015500">
    <property type="entry name" value="Peptidase_S8_subtilisin-rel"/>
</dbReference>
<dbReference type="PANTHER" id="PTHR42884:SF14">
    <property type="entry name" value="NEUROENDOCRINE CONVERTASE 1"/>
    <property type="match status" value="1"/>
</dbReference>
<comment type="similarity">
    <text evidence="1">Belongs to the peptidase S8 family. Furin subfamily.</text>
</comment>
<dbReference type="GO" id="GO:0004252">
    <property type="term" value="F:serine-type endopeptidase activity"/>
    <property type="evidence" value="ECO:0007669"/>
    <property type="project" value="UniProtKB-UniRule"/>
</dbReference>
<evidence type="ECO:0000256" key="3">
    <source>
        <dbReference type="ARBA" id="ARBA00022729"/>
    </source>
</evidence>
<dbReference type="PROSITE" id="PS51829">
    <property type="entry name" value="P_HOMO_B"/>
    <property type="match status" value="1"/>
</dbReference>
<dbReference type="GO" id="GO:0012505">
    <property type="term" value="C:endomembrane system"/>
    <property type="evidence" value="ECO:0007669"/>
    <property type="project" value="UniProtKB-ARBA"/>
</dbReference>
<feature type="active site" description="Charge relay system" evidence="7 8">
    <location>
        <position position="163"/>
    </location>
</feature>
<dbReference type="Gene3D" id="2.60.120.260">
    <property type="entry name" value="Galactose-binding domain-like"/>
    <property type="match status" value="1"/>
</dbReference>
<dbReference type="CDD" id="cd04059">
    <property type="entry name" value="Peptidases_S8_Protein_convertases_Kexins_Furin-like"/>
    <property type="match status" value="1"/>
</dbReference>
<dbReference type="PROSITE" id="PS51892">
    <property type="entry name" value="SUBTILASE"/>
    <property type="match status" value="1"/>
</dbReference>
<dbReference type="InterPro" id="IPR008979">
    <property type="entry name" value="Galactose-bd-like_sf"/>
</dbReference>
<dbReference type="InterPro" id="IPR023827">
    <property type="entry name" value="Peptidase_S8_Asp-AS"/>
</dbReference>
<dbReference type="InterPro" id="IPR036852">
    <property type="entry name" value="Peptidase_S8/S53_dom_sf"/>
</dbReference>
<feature type="active site" description="Charge relay system" evidence="7 8">
    <location>
        <position position="119"/>
    </location>
</feature>
<reference evidence="11 12" key="1">
    <citation type="submission" date="2018-11" db="EMBL/GenBank/DDBJ databases">
        <title>Genome sequencing of Lautropia sp. KCOM 2505 (= ChDC F240).</title>
        <authorList>
            <person name="Kook J.-K."/>
            <person name="Park S.-N."/>
            <person name="Lim Y.K."/>
        </authorList>
    </citation>
    <scope>NUCLEOTIDE SEQUENCE [LARGE SCALE GENOMIC DNA]</scope>
    <source>
        <strain evidence="11 12">KCOM 2505</strain>
    </source>
</reference>
<evidence type="ECO:0000313" key="12">
    <source>
        <dbReference type="Proteomes" id="UP000270261"/>
    </source>
</evidence>
<evidence type="ECO:0000256" key="8">
    <source>
        <dbReference type="PROSITE-ProRule" id="PRU01240"/>
    </source>
</evidence>
<gene>
    <name evidence="11" type="ORF">EHV23_01550</name>
</gene>
<dbReference type="PROSITE" id="PS00136">
    <property type="entry name" value="SUBTILASE_ASP"/>
    <property type="match status" value="1"/>
</dbReference>
<evidence type="ECO:0000256" key="9">
    <source>
        <dbReference type="SAM" id="SignalP"/>
    </source>
</evidence>
<evidence type="ECO:0000256" key="6">
    <source>
        <dbReference type="ARBA" id="ARBA00022837"/>
    </source>
</evidence>
<dbReference type="RefSeq" id="WP_125094408.1">
    <property type="nucleotide sequence ID" value="NZ_RRUE01000001.1"/>
</dbReference>